<accession>A0A326TQ57</accession>
<sequence>MLPLLMFEAIRLYVVMPLSAVVLPRFSVPYIPFKHSATYAGLLSTYLYRFIRPISILSVHEAHHEAACLLY</sequence>
<keyword evidence="2" id="KW-1185">Reference proteome</keyword>
<dbReference type="EMBL" id="QKUF01000073">
    <property type="protein sequence ID" value="PZW17996.1"/>
    <property type="molecule type" value="Genomic_DNA"/>
</dbReference>
<proteinExistence type="predicted"/>
<dbReference type="Proteomes" id="UP000248806">
    <property type="component" value="Unassembled WGS sequence"/>
</dbReference>
<organism evidence="1 2">
    <name type="scientific">Thermosporothrix hazakensis</name>
    <dbReference type="NCBI Taxonomy" id="644383"/>
    <lineage>
        <taxon>Bacteria</taxon>
        <taxon>Bacillati</taxon>
        <taxon>Chloroflexota</taxon>
        <taxon>Ktedonobacteria</taxon>
        <taxon>Ktedonobacterales</taxon>
        <taxon>Thermosporotrichaceae</taxon>
        <taxon>Thermosporothrix</taxon>
    </lineage>
</organism>
<reference evidence="1 2" key="1">
    <citation type="submission" date="2018-06" db="EMBL/GenBank/DDBJ databases">
        <title>Genomic Encyclopedia of Archaeal and Bacterial Type Strains, Phase II (KMG-II): from individual species to whole genera.</title>
        <authorList>
            <person name="Goeker M."/>
        </authorList>
    </citation>
    <scope>NUCLEOTIDE SEQUENCE [LARGE SCALE GENOMIC DNA]</scope>
    <source>
        <strain evidence="1 2">ATCC BAA-1881</strain>
    </source>
</reference>
<comment type="caution">
    <text evidence="1">The sequence shown here is derived from an EMBL/GenBank/DDBJ whole genome shotgun (WGS) entry which is preliminary data.</text>
</comment>
<evidence type="ECO:0000313" key="2">
    <source>
        <dbReference type="Proteomes" id="UP000248806"/>
    </source>
</evidence>
<gene>
    <name evidence="1" type="ORF">EI42_06440</name>
</gene>
<dbReference type="AlphaFoldDB" id="A0A326TQ57"/>
<evidence type="ECO:0000313" key="1">
    <source>
        <dbReference type="EMBL" id="PZW17996.1"/>
    </source>
</evidence>
<name>A0A326TQ57_THEHA</name>
<protein>
    <submittedName>
        <fullName evidence="1">Uncharacterized protein</fullName>
    </submittedName>
</protein>